<proteinExistence type="predicted"/>
<evidence type="ECO:0000313" key="2">
    <source>
        <dbReference type="Proteomes" id="UP001059617"/>
    </source>
</evidence>
<dbReference type="RefSeq" id="WP_259857040.1">
    <property type="nucleotide sequence ID" value="NZ_BAAAST010000125.1"/>
</dbReference>
<dbReference type="Proteomes" id="UP001059617">
    <property type="component" value="Chromosome"/>
</dbReference>
<keyword evidence="2" id="KW-1185">Reference proteome</keyword>
<dbReference type="EMBL" id="CP073720">
    <property type="protein sequence ID" value="UWP79356.1"/>
    <property type="molecule type" value="Genomic_DNA"/>
</dbReference>
<reference evidence="1" key="1">
    <citation type="submission" date="2021-04" db="EMBL/GenBank/DDBJ databases">
        <authorList>
            <person name="Hartkoorn R.C."/>
            <person name="Beaudoing E."/>
            <person name="Hot D."/>
        </authorList>
    </citation>
    <scope>NUCLEOTIDE SEQUENCE</scope>
    <source>
        <strain evidence="1">NRRL B-16292</strain>
    </source>
</reference>
<organism evidence="1 2">
    <name type="scientific">Dactylosporangium fulvum</name>
    <dbReference type="NCBI Taxonomy" id="53359"/>
    <lineage>
        <taxon>Bacteria</taxon>
        <taxon>Bacillati</taxon>
        <taxon>Actinomycetota</taxon>
        <taxon>Actinomycetes</taxon>
        <taxon>Micromonosporales</taxon>
        <taxon>Micromonosporaceae</taxon>
        <taxon>Dactylosporangium</taxon>
    </lineage>
</organism>
<name>A0ABY5VQM2_9ACTN</name>
<sequence>MTSDYGCVLRPARDPWAWYVPSRVFVPSRVLVAGVGAIGWPAALLGVQRGLGVHALDRVTSSSAPFRG</sequence>
<reference evidence="1" key="2">
    <citation type="submission" date="2022-09" db="EMBL/GenBank/DDBJ databases">
        <title>Biosynthetic gene clusters of Dactylosporangioum fulvum.</title>
        <authorList>
            <person name="Caradec T."/>
        </authorList>
    </citation>
    <scope>NUCLEOTIDE SEQUENCE</scope>
    <source>
        <strain evidence="1">NRRL B-16292</strain>
    </source>
</reference>
<protein>
    <recommendedName>
        <fullName evidence="3">THIF-type NAD/FAD binding fold domain-containing protein</fullName>
    </recommendedName>
</protein>
<accession>A0ABY5VQM2</accession>
<evidence type="ECO:0000313" key="1">
    <source>
        <dbReference type="EMBL" id="UWP79356.1"/>
    </source>
</evidence>
<evidence type="ECO:0008006" key="3">
    <source>
        <dbReference type="Google" id="ProtNLM"/>
    </source>
</evidence>
<gene>
    <name evidence="1" type="ORF">Dfulv_29835</name>
</gene>